<evidence type="ECO:0000313" key="5">
    <source>
        <dbReference type="Proteomes" id="UP001139505"/>
    </source>
</evidence>
<evidence type="ECO:0000256" key="1">
    <source>
        <dbReference type="SAM" id="Phobius"/>
    </source>
</evidence>
<accession>A0AA37PMW9</accession>
<gene>
    <name evidence="2" type="ORF">MmonteBS_04220</name>
    <name evidence="3" type="ORF">NJB18185_26300</name>
</gene>
<dbReference type="Proteomes" id="UP001139505">
    <property type="component" value="Unassembled WGS sequence"/>
</dbReference>
<feature type="transmembrane region" description="Helical" evidence="1">
    <location>
        <begin position="12"/>
        <end position="45"/>
    </location>
</feature>
<reference evidence="2" key="1">
    <citation type="journal article" date="2018" name="Genome Announc.">
        <title>Draft Genome Sequence of Mycobacterium montefiorense Isolated from Japanese Black Salamander (Hynobius nigrescens).</title>
        <authorList>
            <person name="Fukano H."/>
            <person name="Yoshida M."/>
            <person name="Shimizu A."/>
            <person name="Iwao H."/>
            <person name="Katayama Y."/>
            <person name="Omatsu T."/>
            <person name="Mizutani T."/>
            <person name="Kurata O."/>
            <person name="Wada S."/>
            <person name="Hoshino Y."/>
        </authorList>
    </citation>
    <scope>NUCLEOTIDE SEQUENCE</scope>
    <source>
        <strain evidence="2">BS</strain>
    </source>
</reference>
<comment type="caution">
    <text evidence="3">The sequence shown here is derived from an EMBL/GenBank/DDBJ whole genome shotgun (WGS) entry which is preliminary data.</text>
</comment>
<protein>
    <submittedName>
        <fullName evidence="3">Uncharacterized protein</fullName>
    </submittedName>
</protein>
<evidence type="ECO:0000313" key="3">
    <source>
        <dbReference type="EMBL" id="GKU72858.1"/>
    </source>
</evidence>
<sequence length="55" mass="6107">MRQESHYPIGEAVWISAGIIMLLAFGDALALLALALTIAIMATAWWTYRGMRHGF</sequence>
<keyword evidence="1" id="KW-0472">Membrane</keyword>
<proteinExistence type="predicted"/>
<reference evidence="3" key="3">
    <citation type="journal article" date="2022" name="Microbiol. Resour. Announc.">
        <title>Draft Genome Sequences of Eight Mycobacterium montefiorense Strains Isolated from Salamanders in Captivity.</title>
        <authorList>
            <person name="Komine T."/>
            <person name="Ihara H."/>
            <person name="Fukano H."/>
            <person name="Hoshino Y."/>
            <person name="Kurata O."/>
            <person name="Wada S."/>
        </authorList>
    </citation>
    <scope>NUCLEOTIDE SEQUENCE</scope>
    <source>
        <strain evidence="3">NJB18185</strain>
    </source>
</reference>
<evidence type="ECO:0000313" key="4">
    <source>
        <dbReference type="Proteomes" id="UP000245060"/>
    </source>
</evidence>
<reference evidence="4" key="2">
    <citation type="submission" date="2018-04" db="EMBL/GenBank/DDBJ databases">
        <title>Draft genome sequence of Mycobacterium montefiorense isolated from Japanese black salamander.</title>
        <authorList>
            <person name="Fukano H."/>
            <person name="Yoshida M."/>
            <person name="Shimizu A."/>
            <person name="Iwao H."/>
            <person name="Kurata O."/>
            <person name="Katayama Y."/>
            <person name="Omatsu T."/>
            <person name="Mizutani T."/>
            <person name="Wada S."/>
            <person name="Hoshino Y."/>
        </authorList>
    </citation>
    <scope>NUCLEOTIDE SEQUENCE [LARGE SCALE GENOMIC DNA]</scope>
    <source>
        <strain evidence="4">BS</strain>
    </source>
</reference>
<keyword evidence="4" id="KW-1185">Reference proteome</keyword>
<keyword evidence="1" id="KW-0812">Transmembrane</keyword>
<keyword evidence="1" id="KW-1133">Transmembrane helix</keyword>
<organism evidence="3 5">
    <name type="scientific">Mycobacterium montefiorense</name>
    <dbReference type="NCBI Taxonomy" id="154654"/>
    <lineage>
        <taxon>Bacteria</taxon>
        <taxon>Bacillati</taxon>
        <taxon>Actinomycetota</taxon>
        <taxon>Actinomycetes</taxon>
        <taxon>Mycobacteriales</taxon>
        <taxon>Mycobacteriaceae</taxon>
        <taxon>Mycobacterium</taxon>
        <taxon>Mycobacterium simiae complex</taxon>
    </lineage>
</organism>
<dbReference type="AlphaFoldDB" id="A0AA37PMW9"/>
<dbReference type="EMBL" id="BQYH01000016">
    <property type="protein sequence ID" value="GKU72858.1"/>
    <property type="molecule type" value="Genomic_DNA"/>
</dbReference>
<evidence type="ECO:0000313" key="2">
    <source>
        <dbReference type="EMBL" id="GBG36050.1"/>
    </source>
</evidence>
<name>A0AA37PMW9_9MYCO</name>
<dbReference type="RefSeq" id="WP_165839702.1">
    <property type="nucleotide sequence ID" value="NZ_BFCH01000002.1"/>
</dbReference>
<dbReference type="EMBL" id="BFCH01000002">
    <property type="protein sequence ID" value="GBG36050.1"/>
    <property type="molecule type" value="Genomic_DNA"/>
</dbReference>
<reference evidence="3" key="4">
    <citation type="submission" date="2022-04" db="EMBL/GenBank/DDBJ databases">
        <authorList>
            <person name="Komine T."/>
            <person name="Fukano H."/>
            <person name="Wada S."/>
        </authorList>
    </citation>
    <scope>NUCLEOTIDE SEQUENCE</scope>
    <source>
        <strain evidence="3">NJB18185</strain>
    </source>
</reference>
<dbReference type="Proteomes" id="UP000245060">
    <property type="component" value="Unassembled WGS sequence"/>
</dbReference>